<dbReference type="InterPro" id="IPR002123">
    <property type="entry name" value="Plipid/glycerol_acylTrfase"/>
</dbReference>
<feature type="transmembrane region" description="Helical" evidence="5">
    <location>
        <begin position="338"/>
        <end position="361"/>
    </location>
</feature>
<dbReference type="SUPFAM" id="SSF47336">
    <property type="entry name" value="ACP-like"/>
    <property type="match status" value="1"/>
</dbReference>
<dbReference type="InterPro" id="IPR020845">
    <property type="entry name" value="AMP-binding_CS"/>
</dbReference>
<dbReference type="Gene3D" id="1.10.1200.10">
    <property type="entry name" value="ACP-like"/>
    <property type="match status" value="1"/>
</dbReference>
<dbReference type="SMART" id="SM00563">
    <property type="entry name" value="PlsC"/>
    <property type="match status" value="1"/>
</dbReference>
<dbReference type="InterPro" id="IPR009081">
    <property type="entry name" value="PP-bd_ACP"/>
</dbReference>
<dbReference type="PROSITE" id="PS00455">
    <property type="entry name" value="AMP_BINDING"/>
    <property type="match status" value="1"/>
</dbReference>
<keyword evidence="2" id="KW-0436">Ligase</keyword>
<dbReference type="CDD" id="cd05931">
    <property type="entry name" value="FAAL"/>
    <property type="match status" value="1"/>
</dbReference>
<accession>A0ABT5UG50</accession>
<name>A0ABT5UG50_9GAMM</name>
<dbReference type="InterPro" id="IPR025110">
    <property type="entry name" value="AMP-bd_C"/>
</dbReference>
<dbReference type="InterPro" id="IPR036736">
    <property type="entry name" value="ACP-like_sf"/>
</dbReference>
<keyword evidence="8" id="KW-1185">Reference proteome</keyword>
<dbReference type="InterPro" id="IPR042099">
    <property type="entry name" value="ANL_N_sf"/>
</dbReference>
<comment type="caution">
    <text evidence="7">The sequence shown here is derived from an EMBL/GenBank/DDBJ whole genome shotgun (WGS) entry which is preliminary data.</text>
</comment>
<keyword evidence="3" id="KW-0276">Fatty acid metabolism</keyword>
<comment type="similarity">
    <text evidence="1">Belongs to the ATP-dependent AMP-binding enzyme family.</text>
</comment>
<dbReference type="InterPro" id="IPR000873">
    <property type="entry name" value="AMP-dep_synth/lig_dom"/>
</dbReference>
<dbReference type="EMBL" id="JAPMOU010000028">
    <property type="protein sequence ID" value="MDE1464054.1"/>
    <property type="molecule type" value="Genomic_DNA"/>
</dbReference>
<organism evidence="7 8">
    <name type="scientific">Spartinivicinus poritis</name>
    <dbReference type="NCBI Taxonomy" id="2994640"/>
    <lineage>
        <taxon>Bacteria</taxon>
        <taxon>Pseudomonadati</taxon>
        <taxon>Pseudomonadota</taxon>
        <taxon>Gammaproteobacteria</taxon>
        <taxon>Oceanospirillales</taxon>
        <taxon>Zooshikellaceae</taxon>
        <taxon>Spartinivicinus</taxon>
    </lineage>
</organism>
<dbReference type="Proteomes" id="UP001528823">
    <property type="component" value="Unassembled WGS sequence"/>
</dbReference>
<dbReference type="Pfam" id="PF23024">
    <property type="entry name" value="AMP-dom_DIP2-like"/>
    <property type="match status" value="1"/>
</dbReference>
<dbReference type="Gene3D" id="3.40.50.12780">
    <property type="entry name" value="N-terminal domain of ligase-like"/>
    <property type="match status" value="1"/>
</dbReference>
<dbReference type="SUPFAM" id="SSF56801">
    <property type="entry name" value="Acetyl-CoA synthetase-like"/>
    <property type="match status" value="1"/>
</dbReference>
<feature type="domain" description="Carrier" evidence="6">
    <location>
        <begin position="22"/>
        <end position="99"/>
    </location>
</feature>
<evidence type="ECO:0000256" key="2">
    <source>
        <dbReference type="ARBA" id="ARBA00022598"/>
    </source>
</evidence>
<protein>
    <submittedName>
        <fullName evidence="7">AMP-binding protein</fullName>
    </submittedName>
</protein>
<keyword evidence="5" id="KW-0812">Transmembrane</keyword>
<dbReference type="InterPro" id="IPR045851">
    <property type="entry name" value="AMP-bd_C_sf"/>
</dbReference>
<dbReference type="PROSITE" id="PS50075">
    <property type="entry name" value="CARRIER"/>
    <property type="match status" value="1"/>
</dbReference>
<dbReference type="CDD" id="cd07989">
    <property type="entry name" value="LPLAT_AGPAT-like"/>
    <property type="match status" value="1"/>
</dbReference>
<dbReference type="PANTHER" id="PTHR22754">
    <property type="entry name" value="DISCO-INTERACTING PROTEIN 2 DIP2 -RELATED"/>
    <property type="match status" value="1"/>
</dbReference>
<sequence length="956" mass="103639">MTGELEPDRHDLHDDTDDNLAPALLRIAGGLAEELHPHLGRLHHVTLDCDLDRDLGLDSLGRAELILRLDRAFKVHLPDELLSSANSLQDLLDALQVAKPAGSGWTRDEIPISLPEVKEPITATTLIDVLNFHATTHPERPHLKVWQSEALEQSLSYGALHTAALKIAKGLIEHGLEPGARVAIMLATKPDFFEVFFGILYAGGVPVPLYPPFRQSQVEDHLRRQASILANAEAAILIVSDELYRVGALLFGLVTSLRHIKTVDGLTENGSLDAPMLVATEAIALIQYTSGSTGDPKGVVLTHANLLANIRAMGEALEANSTDVFVSWLPLYHDMGLIGAWLGSLYLGALAVIMPPLAFLAEPSRWLHAISRHRGTLSVAPNFAFELCCKSVRKEDMKGQDLSSLRIMLNGAEPVSVATIDRFSKCFAPYGFRPEVMMPVYGLAENSVGLAFPPLGRAPIVERINRTALTRRGAAVLAGADDPSALSFAACGRPLAGHQIRIVDDSGRELPERKQGRLQFKGPSATAGYFRNKEKTAALLTNGWLESGDLAYMVQGDVYVTGRIKDIIIKAGRNIYPHEIEETVGQLQGVRKGCVAAVSSADLNAGTEQLVLVVETKLTDTAALAELHKAIREVCVASLDVPLDVIEFVPPRTIPKTSSGKIRRAATKELYEAGALSTKPKQLWLQLFALAAAGMGSRVRRSWQRVGAALYAGYWWFMLGLIAASLWGLVIILPRRRWRHSAVHGAAWLFFHLVGTPLKLAGNVIVPKEKVILVANHSSYLDSLVISAAIAGEITFVAKSELSKQALAGPFLRRLGALFAHRTEAAGGVEDTKRQCQAAQAGERIISFPEGTLTRMPGLLAFHLGAFHVAAQEGLPVVPITIRGTRSILRDGQWFPHQGSITVYIGEPVMPDGNDFAASVRLRDAVRAVMLEQCGEPDLAKEQVLMPSVPSDSSKP</sequence>
<proteinExistence type="inferred from homology"/>
<dbReference type="RefSeq" id="WP_274690385.1">
    <property type="nucleotide sequence ID" value="NZ_JAPMOU010000028.1"/>
</dbReference>
<reference evidence="7 8" key="1">
    <citation type="submission" date="2022-11" db="EMBL/GenBank/DDBJ databases">
        <title>Spartinivicinus poritis sp. nov., isolated from scleractinian coral Porites lutea.</title>
        <authorList>
            <person name="Zhang G."/>
            <person name="Cai L."/>
            <person name="Wei Q."/>
        </authorList>
    </citation>
    <scope>NUCLEOTIDE SEQUENCE [LARGE SCALE GENOMIC DNA]</scope>
    <source>
        <strain evidence="7 8">A2-2</strain>
    </source>
</reference>
<dbReference type="Pfam" id="PF00550">
    <property type="entry name" value="PP-binding"/>
    <property type="match status" value="1"/>
</dbReference>
<evidence type="ECO:0000256" key="1">
    <source>
        <dbReference type="ARBA" id="ARBA00006432"/>
    </source>
</evidence>
<dbReference type="Pfam" id="PF01553">
    <property type="entry name" value="Acyltransferase"/>
    <property type="match status" value="1"/>
</dbReference>
<feature type="transmembrane region" description="Helical" evidence="5">
    <location>
        <begin position="713"/>
        <end position="733"/>
    </location>
</feature>
<evidence type="ECO:0000313" key="7">
    <source>
        <dbReference type="EMBL" id="MDE1464054.1"/>
    </source>
</evidence>
<keyword evidence="4" id="KW-0443">Lipid metabolism</keyword>
<evidence type="ECO:0000313" key="8">
    <source>
        <dbReference type="Proteomes" id="UP001528823"/>
    </source>
</evidence>
<evidence type="ECO:0000256" key="5">
    <source>
        <dbReference type="SAM" id="Phobius"/>
    </source>
</evidence>
<dbReference type="InterPro" id="IPR040097">
    <property type="entry name" value="FAAL/FAAC"/>
</dbReference>
<dbReference type="SUPFAM" id="SSF69593">
    <property type="entry name" value="Glycerol-3-phosphate (1)-acyltransferase"/>
    <property type="match status" value="1"/>
</dbReference>
<evidence type="ECO:0000256" key="4">
    <source>
        <dbReference type="ARBA" id="ARBA00023098"/>
    </source>
</evidence>
<keyword evidence="5" id="KW-1133">Transmembrane helix</keyword>
<dbReference type="PANTHER" id="PTHR22754:SF32">
    <property type="entry name" value="DISCO-INTERACTING PROTEIN 2"/>
    <property type="match status" value="1"/>
</dbReference>
<gene>
    <name evidence="7" type="ORF">ORQ98_19035</name>
</gene>
<dbReference type="Gene3D" id="3.30.300.30">
    <property type="match status" value="1"/>
</dbReference>
<evidence type="ECO:0000259" key="6">
    <source>
        <dbReference type="PROSITE" id="PS50075"/>
    </source>
</evidence>
<evidence type="ECO:0000256" key="3">
    <source>
        <dbReference type="ARBA" id="ARBA00022832"/>
    </source>
</evidence>
<dbReference type="Pfam" id="PF00501">
    <property type="entry name" value="AMP-binding"/>
    <property type="match status" value="1"/>
</dbReference>
<keyword evidence="5" id="KW-0472">Membrane</keyword>